<dbReference type="GO" id="GO:0046872">
    <property type="term" value="F:metal ion binding"/>
    <property type="evidence" value="ECO:0007669"/>
    <property type="project" value="UniProtKB-KW"/>
</dbReference>
<keyword evidence="22" id="KW-1185">Reference proteome</keyword>
<dbReference type="GO" id="GO:0008235">
    <property type="term" value="F:metalloexopeptidase activity"/>
    <property type="evidence" value="ECO:0007669"/>
    <property type="project" value="InterPro"/>
</dbReference>
<evidence type="ECO:0000256" key="16">
    <source>
        <dbReference type="SAM" id="MobiDB-lite"/>
    </source>
</evidence>
<keyword evidence="14" id="KW-0325">Glycoprotein</keyword>
<feature type="transmembrane region" description="Helical" evidence="17">
    <location>
        <begin position="402"/>
        <end position="424"/>
    </location>
</feature>
<protein>
    <recommendedName>
        <fullName evidence="15">Peptide hydrolase</fullName>
        <ecNumber evidence="15">3.4.-.-</ecNumber>
    </recommendedName>
</protein>
<feature type="compositionally biased region" description="Polar residues" evidence="16">
    <location>
        <begin position="588"/>
        <end position="604"/>
    </location>
</feature>
<evidence type="ECO:0000256" key="9">
    <source>
        <dbReference type="ARBA" id="ARBA00022801"/>
    </source>
</evidence>
<keyword evidence="13 17" id="KW-0472">Membrane</keyword>
<feature type="transmembrane region" description="Helical" evidence="17">
    <location>
        <begin position="459"/>
        <end position="478"/>
    </location>
</feature>
<dbReference type="OrthoDB" id="76293at2759"/>
<evidence type="ECO:0000313" key="21">
    <source>
        <dbReference type="EMBL" id="OCL10618.1"/>
    </source>
</evidence>
<feature type="region of interest" description="Disordered" evidence="16">
    <location>
        <begin position="588"/>
        <end position="623"/>
    </location>
</feature>
<accession>A0A8E2F616</accession>
<evidence type="ECO:0000259" key="20">
    <source>
        <dbReference type="Pfam" id="PF22251"/>
    </source>
</evidence>
<sequence>MAHFRNPLAFTPLPVIIMTTLTYTALFASLLVVHLTVPPPPSSPPQGVNLTEAWSDLLHITREFHPYNSRANDDVRKYLLKRVKNILHNNGVQYATTHDKIIASDQQSWNTTKPAPVVVIDDMISNVTFSETAASASVYFEGTNIIMVIRGSEDDGSSFSNSYRSTRKTTASVSKGGVLVNAHYDSVSTGFGATDDGIGVVTILQLLSYFTTHKNWPKKSIVLLINNGEEDYLNGARAFMRHPVSQIAHTFLNLEGAGAGGRATLFRSTDTEVTKYYKKATHPFGTVISSDGFKRRLIRSETDYVVFNGELGLRGLDVAFMEPRARYHTTEDSARETSMNSLWHMLSASLATVSGLAADTSPTFSGSGNDKSSGKVDSGRGTDAVWFDILGKAFVVFRLHTMFALCVTLLVVAPLTLIALTVALTKTDKMYLFSTKQYVHSADDDEAVQMNGWRGVFRFPVAFVLATAAIIGLAYLVVKINPLIIYSSPFAVWSMMLAAWFVVAWFILHGADAMRPSALQRTYSLIWMFAGGFVVLIGVTISARHYDIAGGYFMALYFIVIFLALLISYIEMIFLPKKSAYVSRFGTDNSSHQASDTASRPLTGTTGGQSDERPVNEDDATETTSLLRGDRRSFARYGGRRHSASEETDHEDRPLAKDFGTPYSGEQEWSGKLPSSLWIIQFLLLVPILVIVLGQIGLLATSALYQTPADGSPALVVYLAIAILSALILAPLGPFLHRFTYHVPTFLFLVCLGTVIYNLTAFPFSRDHRLKVYFNQHVECDTGLNTVSLHGVDLYVRKIIAEIPSARGQFINCTASNIKARKELSLCSWFGLPAHVVPYTVRDTRNRTYVETWLDYNVTRVKDANEAKFHVVGQNTRACRILFDTPVTYLEVDGASSDPRFKTVGDNGSKEVRLWHREWDKPWDVLVKWEGDKNTKLTGKVVCLWSDANDGAIPALEELQHYMPVWTILTKLADGLVEGSKRFSI</sequence>
<evidence type="ECO:0000256" key="8">
    <source>
        <dbReference type="ARBA" id="ARBA00022723"/>
    </source>
</evidence>
<feature type="domain" description="Peptidase M28" evidence="18">
    <location>
        <begin position="175"/>
        <end position="352"/>
    </location>
</feature>
<evidence type="ECO:0000256" key="10">
    <source>
        <dbReference type="ARBA" id="ARBA00022833"/>
    </source>
</evidence>
<dbReference type="Pfam" id="PF04389">
    <property type="entry name" value="Peptidase_M28"/>
    <property type="match status" value="1"/>
</dbReference>
<comment type="cofactor">
    <cofactor evidence="1">
        <name>Zn(2+)</name>
        <dbReference type="ChEBI" id="CHEBI:29105"/>
    </cofactor>
</comment>
<evidence type="ECO:0000259" key="18">
    <source>
        <dbReference type="Pfam" id="PF04389"/>
    </source>
</evidence>
<dbReference type="GO" id="GO:0006508">
    <property type="term" value="P:proteolysis"/>
    <property type="evidence" value="ECO:0007669"/>
    <property type="project" value="UniProtKB-KW"/>
</dbReference>
<dbReference type="PANTHER" id="PTHR12147:SF58">
    <property type="entry name" value="VACUOLAR MEMBRANE PROTEASE"/>
    <property type="match status" value="1"/>
</dbReference>
<evidence type="ECO:0000256" key="3">
    <source>
        <dbReference type="ARBA" id="ARBA00004128"/>
    </source>
</evidence>
<dbReference type="AlphaFoldDB" id="A0A8E2F616"/>
<dbReference type="InterPro" id="IPR048024">
    <property type="entry name" value="Fxna-like_M28_dom"/>
</dbReference>
<keyword evidence="9 15" id="KW-0378">Hydrolase</keyword>
<feature type="transmembrane region" description="Helical" evidence="17">
    <location>
        <begin position="739"/>
        <end position="759"/>
    </location>
</feature>
<feature type="domain" description="Vacuolar membrane protease transmembrane" evidence="20">
    <location>
        <begin position="457"/>
        <end position="743"/>
    </location>
</feature>
<feature type="transmembrane region" description="Helical" evidence="17">
    <location>
        <begin position="490"/>
        <end position="511"/>
    </location>
</feature>
<reference evidence="21 22" key="1">
    <citation type="journal article" date="2016" name="Nat. Commun.">
        <title>Ectomycorrhizal ecology is imprinted in the genome of the dominant symbiotic fungus Cenococcum geophilum.</title>
        <authorList>
            <consortium name="DOE Joint Genome Institute"/>
            <person name="Peter M."/>
            <person name="Kohler A."/>
            <person name="Ohm R.A."/>
            <person name="Kuo A."/>
            <person name="Krutzmann J."/>
            <person name="Morin E."/>
            <person name="Arend M."/>
            <person name="Barry K.W."/>
            <person name="Binder M."/>
            <person name="Choi C."/>
            <person name="Clum A."/>
            <person name="Copeland A."/>
            <person name="Grisel N."/>
            <person name="Haridas S."/>
            <person name="Kipfer T."/>
            <person name="LaButti K."/>
            <person name="Lindquist E."/>
            <person name="Lipzen A."/>
            <person name="Maire R."/>
            <person name="Meier B."/>
            <person name="Mihaltcheva S."/>
            <person name="Molinier V."/>
            <person name="Murat C."/>
            <person name="Poggeler S."/>
            <person name="Quandt C.A."/>
            <person name="Sperisen C."/>
            <person name="Tritt A."/>
            <person name="Tisserant E."/>
            <person name="Crous P.W."/>
            <person name="Henrissat B."/>
            <person name="Nehls U."/>
            <person name="Egli S."/>
            <person name="Spatafora J.W."/>
            <person name="Grigoriev I.V."/>
            <person name="Martin F.M."/>
        </authorList>
    </citation>
    <scope>NUCLEOTIDE SEQUENCE [LARGE SCALE GENOMIC DNA]</scope>
    <source>
        <strain evidence="21 22">CBS 207.34</strain>
    </source>
</reference>
<feature type="transmembrane region" description="Helical" evidence="17">
    <location>
        <begin position="711"/>
        <end position="732"/>
    </location>
</feature>
<organism evidence="21 22">
    <name type="scientific">Glonium stellatum</name>
    <dbReference type="NCBI Taxonomy" id="574774"/>
    <lineage>
        <taxon>Eukaryota</taxon>
        <taxon>Fungi</taxon>
        <taxon>Dikarya</taxon>
        <taxon>Ascomycota</taxon>
        <taxon>Pezizomycotina</taxon>
        <taxon>Dothideomycetes</taxon>
        <taxon>Pleosporomycetidae</taxon>
        <taxon>Gloniales</taxon>
        <taxon>Gloniaceae</taxon>
        <taxon>Glonium</taxon>
    </lineage>
</organism>
<dbReference type="InterPro" id="IPR053976">
    <property type="entry name" value="PFF1_TM"/>
</dbReference>
<evidence type="ECO:0000313" key="22">
    <source>
        <dbReference type="Proteomes" id="UP000250140"/>
    </source>
</evidence>
<proteinExistence type="inferred from homology"/>
<dbReference type="Pfam" id="PF22250">
    <property type="entry name" value="PFF1_C"/>
    <property type="match status" value="1"/>
</dbReference>
<comment type="subcellular location">
    <subcellularLocation>
        <location evidence="3">Vacuole membrane</location>
        <topology evidence="3">Multi-pass membrane protein</topology>
    </subcellularLocation>
</comment>
<dbReference type="CDD" id="cd03875">
    <property type="entry name" value="M28_Fxna_like"/>
    <property type="match status" value="1"/>
</dbReference>
<feature type="transmembrane region" description="Helical" evidence="17">
    <location>
        <begin position="682"/>
        <end position="705"/>
    </location>
</feature>
<dbReference type="InterPro" id="IPR053975">
    <property type="entry name" value="PFF1_C"/>
</dbReference>
<dbReference type="InterPro" id="IPR045175">
    <property type="entry name" value="M28_fam"/>
</dbReference>
<keyword evidence="11 17" id="KW-1133">Transmembrane helix</keyword>
<dbReference type="PANTHER" id="PTHR12147">
    <property type="entry name" value="METALLOPEPTIDASE M28 FAMILY MEMBER"/>
    <property type="match status" value="1"/>
</dbReference>
<comment type="function">
    <text evidence="2">May be involved in vacuolar sorting and osmoregulation.</text>
</comment>
<keyword evidence="12 21" id="KW-0482">Metalloprotease</keyword>
<evidence type="ECO:0000256" key="7">
    <source>
        <dbReference type="ARBA" id="ARBA00022692"/>
    </source>
</evidence>
<evidence type="ECO:0000256" key="6">
    <source>
        <dbReference type="ARBA" id="ARBA00022670"/>
    </source>
</evidence>
<dbReference type="Gene3D" id="3.40.630.10">
    <property type="entry name" value="Zn peptidases"/>
    <property type="match status" value="1"/>
</dbReference>
<dbReference type="SUPFAM" id="SSF53187">
    <property type="entry name" value="Zn-dependent exopeptidases"/>
    <property type="match status" value="1"/>
</dbReference>
<keyword evidence="10 15" id="KW-0862">Zinc</keyword>
<feature type="domain" description="Vacuolar membrane protease C-terminal" evidence="19">
    <location>
        <begin position="770"/>
        <end position="978"/>
    </location>
</feature>
<feature type="transmembrane region" description="Helical" evidence="17">
    <location>
        <begin position="523"/>
        <end position="543"/>
    </location>
</feature>
<evidence type="ECO:0000256" key="5">
    <source>
        <dbReference type="ARBA" id="ARBA00022554"/>
    </source>
</evidence>
<evidence type="ECO:0000256" key="1">
    <source>
        <dbReference type="ARBA" id="ARBA00001947"/>
    </source>
</evidence>
<dbReference type="Pfam" id="PF22251">
    <property type="entry name" value="PFF1_TM"/>
    <property type="match status" value="1"/>
</dbReference>
<evidence type="ECO:0000256" key="13">
    <source>
        <dbReference type="ARBA" id="ARBA00023136"/>
    </source>
</evidence>
<keyword evidence="8 15" id="KW-0479">Metal-binding</keyword>
<evidence type="ECO:0000259" key="19">
    <source>
        <dbReference type="Pfam" id="PF22250"/>
    </source>
</evidence>
<dbReference type="FunFam" id="3.40.630.10:FF:000057">
    <property type="entry name" value="Vacuolar membrane protease"/>
    <property type="match status" value="1"/>
</dbReference>
<dbReference type="InterPro" id="IPR007484">
    <property type="entry name" value="Peptidase_M28"/>
</dbReference>
<evidence type="ECO:0000256" key="2">
    <source>
        <dbReference type="ARBA" id="ARBA00003273"/>
    </source>
</evidence>
<keyword evidence="6 15" id="KW-0645">Protease</keyword>
<dbReference type="EC" id="3.4.-.-" evidence="15"/>
<dbReference type="GO" id="GO:0005774">
    <property type="term" value="C:vacuolar membrane"/>
    <property type="evidence" value="ECO:0007669"/>
    <property type="project" value="UniProtKB-SubCell"/>
</dbReference>
<dbReference type="EMBL" id="KV749203">
    <property type="protein sequence ID" value="OCL10618.1"/>
    <property type="molecule type" value="Genomic_DNA"/>
</dbReference>
<keyword evidence="7 17" id="KW-0812">Transmembrane</keyword>
<comment type="similarity">
    <text evidence="4 15">Belongs to the peptidase M28 family.</text>
</comment>
<feature type="transmembrane region" description="Helical" evidence="17">
    <location>
        <begin position="12"/>
        <end position="37"/>
    </location>
</feature>
<evidence type="ECO:0000256" key="14">
    <source>
        <dbReference type="ARBA" id="ARBA00023180"/>
    </source>
</evidence>
<name>A0A8E2F616_9PEZI</name>
<gene>
    <name evidence="21" type="ORF">AOQ84DRAFT_211955</name>
</gene>
<evidence type="ECO:0000256" key="17">
    <source>
        <dbReference type="SAM" id="Phobius"/>
    </source>
</evidence>
<evidence type="ECO:0000256" key="11">
    <source>
        <dbReference type="ARBA" id="ARBA00022989"/>
    </source>
</evidence>
<feature type="compositionally biased region" description="Basic and acidic residues" evidence="16">
    <location>
        <begin position="643"/>
        <end position="656"/>
    </location>
</feature>
<feature type="region of interest" description="Disordered" evidence="16">
    <location>
        <begin position="637"/>
        <end position="657"/>
    </location>
</feature>
<dbReference type="Proteomes" id="UP000250140">
    <property type="component" value="Unassembled WGS sequence"/>
</dbReference>
<keyword evidence="5" id="KW-0926">Vacuole</keyword>
<evidence type="ECO:0000256" key="15">
    <source>
        <dbReference type="RuleBase" id="RU361240"/>
    </source>
</evidence>
<evidence type="ECO:0000256" key="4">
    <source>
        <dbReference type="ARBA" id="ARBA00010918"/>
    </source>
</evidence>
<evidence type="ECO:0000256" key="12">
    <source>
        <dbReference type="ARBA" id="ARBA00023049"/>
    </source>
</evidence>
<feature type="transmembrane region" description="Helical" evidence="17">
    <location>
        <begin position="555"/>
        <end position="575"/>
    </location>
</feature>